<proteinExistence type="predicted"/>
<keyword evidence="3" id="KW-1185">Reference proteome</keyword>
<evidence type="ECO:0000259" key="1">
    <source>
        <dbReference type="Pfam" id="PF13471"/>
    </source>
</evidence>
<dbReference type="AlphaFoldDB" id="A0A1N7LDI5"/>
<gene>
    <name evidence="2" type="ORF">SAMN05421779_103262</name>
</gene>
<accession>A0A1N7LDI5</accession>
<dbReference type="STRING" id="80876.SAMN05421779_103262"/>
<protein>
    <submittedName>
        <fullName evidence="2">Transglutaminase-like superfamily protein</fullName>
    </submittedName>
</protein>
<feature type="domain" description="Microcin J25-processing protein McjB C-terminal" evidence="1">
    <location>
        <begin position="34"/>
        <end position="136"/>
    </location>
</feature>
<name>A0A1N7LDI5_9PROT</name>
<dbReference type="Pfam" id="PF13471">
    <property type="entry name" value="Transglut_core3"/>
    <property type="match status" value="1"/>
</dbReference>
<sequence length="154" mass="16669">MVTGLRYTLRQWRGRVGLPVEAMVCLALARLACLVMPFRLALRLVGLRPVPQSADRTGPLGPLDPRISAVAGMIARMAARAPFRAVCLQQSFAAALMLRRRGLPVDVHLGVRRENGVFAAHAWSLSNGHPVTGVPEAGVYQTVAILRAGQEHEC</sequence>
<organism evidence="2 3">
    <name type="scientific">Insolitispirillum peregrinum</name>
    <dbReference type="NCBI Taxonomy" id="80876"/>
    <lineage>
        <taxon>Bacteria</taxon>
        <taxon>Pseudomonadati</taxon>
        <taxon>Pseudomonadota</taxon>
        <taxon>Alphaproteobacteria</taxon>
        <taxon>Rhodospirillales</taxon>
        <taxon>Novispirillaceae</taxon>
        <taxon>Insolitispirillum</taxon>
    </lineage>
</organism>
<dbReference type="EMBL" id="FTOA01000003">
    <property type="protein sequence ID" value="SIS71866.1"/>
    <property type="molecule type" value="Genomic_DNA"/>
</dbReference>
<reference evidence="2 3" key="1">
    <citation type="submission" date="2017-01" db="EMBL/GenBank/DDBJ databases">
        <authorList>
            <person name="Mah S.A."/>
            <person name="Swanson W.J."/>
            <person name="Moy G.W."/>
            <person name="Vacquier V.D."/>
        </authorList>
    </citation>
    <scope>NUCLEOTIDE SEQUENCE [LARGE SCALE GENOMIC DNA]</scope>
    <source>
        <strain evidence="2 3">DSM 11589</strain>
    </source>
</reference>
<dbReference type="Proteomes" id="UP000185678">
    <property type="component" value="Unassembled WGS sequence"/>
</dbReference>
<evidence type="ECO:0000313" key="2">
    <source>
        <dbReference type="EMBL" id="SIS71866.1"/>
    </source>
</evidence>
<dbReference type="InterPro" id="IPR032708">
    <property type="entry name" value="McjB_C"/>
</dbReference>
<evidence type="ECO:0000313" key="3">
    <source>
        <dbReference type="Proteomes" id="UP000185678"/>
    </source>
</evidence>
<dbReference type="NCBIfam" id="NF033537">
    <property type="entry name" value="lasso_biosyn_B2"/>
    <property type="match status" value="1"/>
</dbReference>
<dbReference type="InterPro" id="IPR053521">
    <property type="entry name" value="McjB-like"/>
</dbReference>